<name>A0A8S9IZ34_BRACR</name>
<evidence type="ECO:0000256" key="1">
    <source>
        <dbReference type="SAM" id="MobiDB-lite"/>
    </source>
</evidence>
<protein>
    <submittedName>
        <fullName evidence="3">Uncharacterized protein</fullName>
    </submittedName>
</protein>
<feature type="region of interest" description="Disordered" evidence="1">
    <location>
        <begin position="1"/>
        <end position="34"/>
    </location>
</feature>
<organism evidence="3">
    <name type="scientific">Brassica cretica</name>
    <name type="common">Mustard</name>
    <dbReference type="NCBI Taxonomy" id="69181"/>
    <lineage>
        <taxon>Eukaryota</taxon>
        <taxon>Viridiplantae</taxon>
        <taxon>Streptophyta</taxon>
        <taxon>Embryophyta</taxon>
        <taxon>Tracheophyta</taxon>
        <taxon>Spermatophyta</taxon>
        <taxon>Magnoliopsida</taxon>
        <taxon>eudicotyledons</taxon>
        <taxon>Gunneridae</taxon>
        <taxon>Pentapetalae</taxon>
        <taxon>rosids</taxon>
        <taxon>malvids</taxon>
        <taxon>Brassicales</taxon>
        <taxon>Brassicaceae</taxon>
        <taxon>Brassiceae</taxon>
        <taxon>Brassica</taxon>
    </lineage>
</organism>
<comment type="caution">
    <text evidence="3">The sequence shown here is derived from an EMBL/GenBank/DDBJ whole genome shotgun (WGS) entry which is preliminary data.</text>
</comment>
<evidence type="ECO:0000313" key="3">
    <source>
        <dbReference type="EMBL" id="KAF2575350.1"/>
    </source>
</evidence>
<dbReference type="EMBL" id="QGKW02002228">
    <property type="protein sequence ID" value="KAF2536415.1"/>
    <property type="molecule type" value="Genomic_DNA"/>
</dbReference>
<proteinExistence type="predicted"/>
<gene>
    <name evidence="2" type="ORF">F2Q68_00020537</name>
    <name evidence="3" type="ORF">F2Q70_00002588</name>
</gene>
<sequence length="131" mass="14524">MLSLGDEDKDGAKKGIFPKRDNYGPMTEKESASRLRRDILAENPGPKGKLWFPDFPLITEIDGANFDFHSLALEGGGLRITLTNSHKTLDQNDVWKYERQNRSCNNAGKTTPAATSPIANTYANTVVLEKN</sequence>
<accession>A0A8S9IZ34</accession>
<evidence type="ECO:0000313" key="2">
    <source>
        <dbReference type="EMBL" id="KAF2536415.1"/>
    </source>
</evidence>
<dbReference type="Proteomes" id="UP000712281">
    <property type="component" value="Unassembled WGS sequence"/>
</dbReference>
<feature type="compositionally biased region" description="Basic and acidic residues" evidence="1">
    <location>
        <begin position="10"/>
        <end position="34"/>
    </location>
</feature>
<reference evidence="3" key="1">
    <citation type="submission" date="2019-12" db="EMBL/GenBank/DDBJ databases">
        <title>Genome sequencing and annotation of Brassica cretica.</title>
        <authorList>
            <person name="Studholme D.J."/>
            <person name="Sarris P.F."/>
        </authorList>
    </citation>
    <scope>NUCLEOTIDE SEQUENCE</scope>
    <source>
        <strain evidence="2">PFS-001/15</strain>
        <strain evidence="3">PFS-102/07</strain>
        <tissue evidence="3">Leaf</tissue>
    </source>
</reference>
<dbReference type="AlphaFoldDB" id="A0A8S9IZ34"/>
<dbReference type="EMBL" id="QGKY02001015">
    <property type="protein sequence ID" value="KAF2575350.1"/>
    <property type="molecule type" value="Genomic_DNA"/>
</dbReference>